<feature type="signal peptide" evidence="1">
    <location>
        <begin position="1"/>
        <end position="24"/>
    </location>
</feature>
<evidence type="ECO:0000313" key="4">
    <source>
        <dbReference type="Proteomes" id="UP001327560"/>
    </source>
</evidence>
<dbReference type="Proteomes" id="UP001327560">
    <property type="component" value="Chromosome 8"/>
</dbReference>
<dbReference type="Pfam" id="PF25372">
    <property type="entry name" value="DUF7885"/>
    <property type="match status" value="1"/>
</dbReference>
<dbReference type="GO" id="GO:0019005">
    <property type="term" value="C:SCF ubiquitin ligase complex"/>
    <property type="evidence" value="ECO:0007669"/>
    <property type="project" value="TreeGrafter"/>
</dbReference>
<dbReference type="GO" id="GO:0031146">
    <property type="term" value="P:SCF-dependent proteasomal ubiquitin-dependent protein catabolic process"/>
    <property type="evidence" value="ECO:0007669"/>
    <property type="project" value="TreeGrafter"/>
</dbReference>
<evidence type="ECO:0000259" key="2">
    <source>
        <dbReference type="Pfam" id="PF25372"/>
    </source>
</evidence>
<sequence length="180" mass="19515">MILHAGLIAISGCGQLSVLRIALCLQISDEGLVHVAKYCPNIVELDFYRCTGITDMGVTAIAGGCPRLQSINLGYCTRITDGSLRSLSKCSDLNILGIRGCPLVSSSGLTAIALGCRKLAELDIRKCYSMNDAGMLLLARVSQNLREWRDKTLQFGVESSEVWKRKSQEMLAFVVATSDP</sequence>
<proteinExistence type="predicted"/>
<evidence type="ECO:0000313" key="3">
    <source>
        <dbReference type="EMBL" id="WOL17999.1"/>
    </source>
</evidence>
<accession>A0AAQ3QNP6</accession>
<feature type="domain" description="F-box/LRR-repeat protein 15-like leucin rich repeat" evidence="2">
    <location>
        <begin position="8"/>
        <end position="144"/>
    </location>
</feature>
<dbReference type="PANTHER" id="PTHR13318:SF37">
    <property type="entry name" value="F-BOX DOMAIN-CONTAINING PROTEIN"/>
    <property type="match status" value="1"/>
</dbReference>
<dbReference type="EMBL" id="CP136897">
    <property type="protein sequence ID" value="WOL17999.1"/>
    <property type="molecule type" value="Genomic_DNA"/>
</dbReference>
<evidence type="ECO:0000256" key="1">
    <source>
        <dbReference type="SAM" id="SignalP"/>
    </source>
</evidence>
<keyword evidence="4" id="KW-1185">Reference proteome</keyword>
<dbReference type="SUPFAM" id="SSF52047">
    <property type="entry name" value="RNI-like"/>
    <property type="match status" value="1"/>
</dbReference>
<reference evidence="3 4" key="1">
    <citation type="submission" date="2023-10" db="EMBL/GenBank/DDBJ databases">
        <title>Chromosome-scale genome assembly provides insights into flower coloration mechanisms of Canna indica.</title>
        <authorList>
            <person name="Li C."/>
        </authorList>
    </citation>
    <scope>NUCLEOTIDE SEQUENCE [LARGE SCALE GENOMIC DNA]</scope>
    <source>
        <tissue evidence="3">Flower</tissue>
    </source>
</reference>
<dbReference type="InterPro" id="IPR006553">
    <property type="entry name" value="Leu-rich_rpt_Cys-con_subtyp"/>
</dbReference>
<dbReference type="PANTHER" id="PTHR13318">
    <property type="entry name" value="PARTNER OF PAIRED, ISOFORM B-RELATED"/>
    <property type="match status" value="1"/>
</dbReference>
<feature type="chain" id="PRO_5043040009" description="F-box/LRR-repeat protein 15-like leucin rich repeat domain-containing protein" evidence="1">
    <location>
        <begin position="25"/>
        <end position="180"/>
    </location>
</feature>
<name>A0AAQ3QNP6_9LILI</name>
<protein>
    <recommendedName>
        <fullName evidence="2">F-box/LRR-repeat protein 15-like leucin rich repeat domain-containing protein</fullName>
    </recommendedName>
</protein>
<dbReference type="AlphaFoldDB" id="A0AAQ3QNP6"/>
<organism evidence="3 4">
    <name type="scientific">Canna indica</name>
    <name type="common">Indian-shot</name>
    <dbReference type="NCBI Taxonomy" id="4628"/>
    <lineage>
        <taxon>Eukaryota</taxon>
        <taxon>Viridiplantae</taxon>
        <taxon>Streptophyta</taxon>
        <taxon>Embryophyta</taxon>
        <taxon>Tracheophyta</taxon>
        <taxon>Spermatophyta</taxon>
        <taxon>Magnoliopsida</taxon>
        <taxon>Liliopsida</taxon>
        <taxon>Zingiberales</taxon>
        <taxon>Cannaceae</taxon>
        <taxon>Canna</taxon>
    </lineage>
</organism>
<dbReference type="SMART" id="SM00367">
    <property type="entry name" value="LRR_CC"/>
    <property type="match status" value="5"/>
</dbReference>
<dbReference type="InterPro" id="IPR057207">
    <property type="entry name" value="FBXL15_LRR"/>
</dbReference>
<dbReference type="Gene3D" id="3.80.10.10">
    <property type="entry name" value="Ribonuclease Inhibitor"/>
    <property type="match status" value="1"/>
</dbReference>
<dbReference type="InterPro" id="IPR032675">
    <property type="entry name" value="LRR_dom_sf"/>
</dbReference>
<keyword evidence="1" id="KW-0732">Signal</keyword>
<gene>
    <name evidence="3" type="ORF">Cni_G26792</name>
</gene>